<evidence type="ECO:0000313" key="1">
    <source>
        <dbReference type="EMBL" id="TGY00622.1"/>
    </source>
</evidence>
<comment type="caution">
    <text evidence="1">The sequence shown here is derived from an EMBL/GenBank/DDBJ whole genome shotgun (WGS) entry which is preliminary data.</text>
</comment>
<gene>
    <name evidence="1" type="ORF">E5357_00115</name>
</gene>
<keyword evidence="2" id="KW-1185">Reference proteome</keyword>
<accession>A0AC61R313</accession>
<reference evidence="1" key="1">
    <citation type="submission" date="2019-04" db="EMBL/GenBank/DDBJ databases">
        <title>Microbes associate with the intestines of laboratory mice.</title>
        <authorList>
            <person name="Navarre W."/>
            <person name="Wong E."/>
            <person name="Huang K."/>
            <person name="Tropini C."/>
            <person name="Ng K."/>
            <person name="Yu B."/>
        </authorList>
    </citation>
    <scope>NUCLEOTIDE SEQUENCE</scope>
    <source>
        <strain evidence="1">NM72_1-8</strain>
    </source>
</reference>
<dbReference type="Proteomes" id="UP000307720">
    <property type="component" value="Unassembled WGS sequence"/>
</dbReference>
<name>A0AC61R313_9FIRM</name>
<protein>
    <submittedName>
        <fullName evidence="1">Uncharacterized protein</fullName>
    </submittedName>
</protein>
<dbReference type="EMBL" id="SRZB01000001">
    <property type="protein sequence ID" value="TGY00622.1"/>
    <property type="molecule type" value="Genomic_DNA"/>
</dbReference>
<proteinExistence type="predicted"/>
<sequence length="199" mass="22372">MKERISKIIFSVLALCVIFCGWNVQAASSMLNEQEIVLEVNETYMLKASTSKKVSWSSTSDILALNEEGKKAAVTALKPGKAKVYARVGGRKVCCKITVLKKAFSRRRSKSMFRSPDGTFTWHKVPGAEGYQIYEIKPGGKKQKLFKTIRGGNITRYSGNIINTKSTFNIRAYRRVNGKIVYSKWAKRSMSWLITVTKG</sequence>
<evidence type="ECO:0000313" key="2">
    <source>
        <dbReference type="Proteomes" id="UP000307720"/>
    </source>
</evidence>
<organism evidence="1 2">
    <name type="scientific">Hominisplanchenecus murintestinalis</name>
    <dbReference type="NCBI Taxonomy" id="2941517"/>
    <lineage>
        <taxon>Bacteria</taxon>
        <taxon>Bacillati</taxon>
        <taxon>Bacillota</taxon>
        <taxon>Clostridia</taxon>
        <taxon>Lachnospirales</taxon>
        <taxon>Lachnospiraceae</taxon>
        <taxon>Hominisplanchenecus</taxon>
    </lineage>
</organism>